<accession>A0ABW3W1V8</accession>
<evidence type="ECO:0000259" key="2">
    <source>
        <dbReference type="Pfam" id="PF06724"/>
    </source>
</evidence>
<evidence type="ECO:0000256" key="1">
    <source>
        <dbReference type="SAM" id="Phobius"/>
    </source>
</evidence>
<keyword evidence="1" id="KW-0472">Membrane</keyword>
<feature type="transmembrane region" description="Helical" evidence="1">
    <location>
        <begin position="12"/>
        <end position="34"/>
    </location>
</feature>
<feature type="transmembrane region" description="Helical" evidence="1">
    <location>
        <begin position="90"/>
        <end position="109"/>
    </location>
</feature>
<reference evidence="4" key="1">
    <citation type="journal article" date="2019" name="Int. J. Syst. Evol. Microbiol.">
        <title>The Global Catalogue of Microorganisms (GCM) 10K type strain sequencing project: providing services to taxonomists for standard genome sequencing and annotation.</title>
        <authorList>
            <consortium name="The Broad Institute Genomics Platform"/>
            <consortium name="The Broad Institute Genome Sequencing Center for Infectious Disease"/>
            <person name="Wu L."/>
            <person name="Ma J."/>
        </authorList>
    </citation>
    <scope>NUCLEOTIDE SEQUENCE [LARGE SCALE GENOMIC DNA]</scope>
    <source>
        <strain evidence="4">CCUG 52478</strain>
    </source>
</reference>
<comment type="caution">
    <text evidence="3">The sequence shown here is derived from an EMBL/GenBank/DDBJ whole genome shotgun (WGS) entry which is preliminary data.</text>
</comment>
<name>A0ABW3W1V8_9ACTN</name>
<proteinExistence type="predicted"/>
<feature type="transmembrane region" description="Helical" evidence="1">
    <location>
        <begin position="54"/>
        <end position="78"/>
    </location>
</feature>
<dbReference type="InterPro" id="IPR009597">
    <property type="entry name" value="DUF1206"/>
</dbReference>
<dbReference type="EMBL" id="JBHTLX010000020">
    <property type="protein sequence ID" value="MFD1249303.1"/>
    <property type="molecule type" value="Genomic_DNA"/>
</dbReference>
<feature type="transmembrane region" description="Helical" evidence="1">
    <location>
        <begin position="136"/>
        <end position="157"/>
    </location>
</feature>
<evidence type="ECO:0000313" key="3">
    <source>
        <dbReference type="EMBL" id="MFD1249303.1"/>
    </source>
</evidence>
<feature type="domain" description="DUF1206" evidence="2">
    <location>
        <begin position="12"/>
        <end position="79"/>
    </location>
</feature>
<organism evidence="3 4">
    <name type="scientific">Nocardioides ginsengisoli</name>
    <dbReference type="NCBI Taxonomy" id="363868"/>
    <lineage>
        <taxon>Bacteria</taxon>
        <taxon>Bacillati</taxon>
        <taxon>Actinomycetota</taxon>
        <taxon>Actinomycetes</taxon>
        <taxon>Propionibacteriales</taxon>
        <taxon>Nocardioidaceae</taxon>
        <taxon>Nocardioides</taxon>
    </lineage>
</organism>
<gene>
    <name evidence="3" type="ORF">ACFQ3F_16005</name>
</gene>
<feature type="domain" description="DUF1206" evidence="2">
    <location>
        <begin position="185"/>
        <end position="252"/>
    </location>
</feature>
<dbReference type="RefSeq" id="WP_367921695.1">
    <property type="nucleotide sequence ID" value="NZ_BAABAC010000049.1"/>
</dbReference>
<dbReference type="Pfam" id="PF06724">
    <property type="entry name" value="DUF1206"/>
    <property type="match status" value="3"/>
</dbReference>
<protein>
    <submittedName>
        <fullName evidence="3">DUF1206 domain-containing protein</fullName>
    </submittedName>
</protein>
<feature type="transmembrane region" description="Helical" evidence="1">
    <location>
        <begin position="186"/>
        <end position="207"/>
    </location>
</feature>
<evidence type="ECO:0000313" key="4">
    <source>
        <dbReference type="Proteomes" id="UP001597229"/>
    </source>
</evidence>
<feature type="transmembrane region" description="Helical" evidence="1">
    <location>
        <begin position="227"/>
        <end position="248"/>
    </location>
</feature>
<dbReference type="Proteomes" id="UP001597229">
    <property type="component" value="Unassembled WGS sequence"/>
</dbReference>
<sequence>MRDLVLDRLARAGLVAYGVVYGLVAWLAAALALRDRHGTPSGQGAFQELAHQPAGRWILALVAAALAGLAAQQAFTALRAADGWAARLGAAGRSLVLAVLAVLAARSALGDGSSSGGRQTPKGVTVRLLDLPVGPAIVVALGLFIAGIGVASAVRAFGDSWRDDLELDGRTGASGRLIAVLARSGFLCRAVAFAVIGGMFVWAGITHDPKQSGGLDQAIVRFRDEPYGRWVILVVAVGLGCYGGYNVVRAWYLRRR</sequence>
<keyword evidence="1" id="KW-1133">Transmembrane helix</keyword>
<feature type="domain" description="DUF1206" evidence="2">
    <location>
        <begin position="88"/>
        <end position="157"/>
    </location>
</feature>
<keyword evidence="4" id="KW-1185">Reference proteome</keyword>
<keyword evidence="1" id="KW-0812">Transmembrane</keyword>